<proteinExistence type="predicted"/>
<evidence type="ECO:0000256" key="2">
    <source>
        <dbReference type="ARBA" id="ARBA00022741"/>
    </source>
</evidence>
<dbReference type="PANTHER" id="PTHR42939">
    <property type="entry name" value="ABC TRANSPORTER ATP-BINDING PROTEIN ALBC-RELATED"/>
    <property type="match status" value="1"/>
</dbReference>
<name>A0A916UJZ8_9BURK</name>
<dbReference type="AlphaFoldDB" id="A0A916UJZ8"/>
<evidence type="ECO:0000256" key="1">
    <source>
        <dbReference type="ARBA" id="ARBA00022448"/>
    </source>
</evidence>
<sequence>MQGVRLDEQPDAYRRQIFWIDPRTDAFDQMTAIEYFASVRAAYPQFDEKLLPDLTEGLSLTSHLNKQLYMLSTGSKRKVWLAAVFAANAALSLLDDPFAGLDKASIGFVEKMLNQVAGNTAQAWILALYQTPIGVPLSSVIDLGD</sequence>
<dbReference type="Gene3D" id="3.40.50.300">
    <property type="entry name" value="P-loop containing nucleotide triphosphate hydrolases"/>
    <property type="match status" value="1"/>
</dbReference>
<evidence type="ECO:0000256" key="3">
    <source>
        <dbReference type="ARBA" id="ARBA00022840"/>
    </source>
</evidence>
<evidence type="ECO:0000313" key="5">
    <source>
        <dbReference type="EMBL" id="GGC74849.1"/>
    </source>
</evidence>
<dbReference type="EMBL" id="BMED01000002">
    <property type="protein sequence ID" value="GGC74849.1"/>
    <property type="molecule type" value="Genomic_DNA"/>
</dbReference>
<keyword evidence="3" id="KW-0067">ATP-binding</keyword>
<gene>
    <name evidence="5" type="ORF">GCM10011396_22610</name>
</gene>
<dbReference type="PANTHER" id="PTHR42939:SF1">
    <property type="entry name" value="ABC TRANSPORTER ATP-BINDING PROTEIN ALBC-RELATED"/>
    <property type="match status" value="1"/>
</dbReference>
<protein>
    <recommendedName>
        <fullName evidence="4">ABC transporter domain-containing protein</fullName>
    </recommendedName>
</protein>
<dbReference type="InterPro" id="IPR027417">
    <property type="entry name" value="P-loop_NTPase"/>
</dbReference>
<dbReference type="SUPFAM" id="SSF52540">
    <property type="entry name" value="P-loop containing nucleoside triphosphate hydrolases"/>
    <property type="match status" value="1"/>
</dbReference>
<dbReference type="GO" id="GO:0005524">
    <property type="term" value="F:ATP binding"/>
    <property type="evidence" value="ECO:0007669"/>
    <property type="project" value="UniProtKB-KW"/>
</dbReference>
<dbReference type="GO" id="GO:0016887">
    <property type="term" value="F:ATP hydrolysis activity"/>
    <property type="evidence" value="ECO:0007669"/>
    <property type="project" value="InterPro"/>
</dbReference>
<dbReference type="Proteomes" id="UP000637423">
    <property type="component" value="Unassembled WGS sequence"/>
</dbReference>
<dbReference type="InterPro" id="IPR003439">
    <property type="entry name" value="ABC_transporter-like_ATP-bd"/>
</dbReference>
<reference evidence="5" key="2">
    <citation type="submission" date="2020-09" db="EMBL/GenBank/DDBJ databases">
        <authorList>
            <person name="Sun Q."/>
            <person name="Zhou Y."/>
        </authorList>
    </citation>
    <scope>NUCLEOTIDE SEQUENCE</scope>
    <source>
        <strain evidence="5">CGMCC 1.10998</strain>
    </source>
</reference>
<dbReference type="InterPro" id="IPR051782">
    <property type="entry name" value="ABC_Transporter_VariousFunc"/>
</dbReference>
<reference evidence="5" key="1">
    <citation type="journal article" date="2014" name="Int. J. Syst. Evol. Microbiol.">
        <title>Complete genome sequence of Corynebacterium casei LMG S-19264T (=DSM 44701T), isolated from a smear-ripened cheese.</title>
        <authorList>
            <consortium name="US DOE Joint Genome Institute (JGI-PGF)"/>
            <person name="Walter F."/>
            <person name="Albersmeier A."/>
            <person name="Kalinowski J."/>
            <person name="Ruckert C."/>
        </authorList>
    </citation>
    <scope>NUCLEOTIDE SEQUENCE</scope>
    <source>
        <strain evidence="5">CGMCC 1.10998</strain>
    </source>
</reference>
<feature type="domain" description="ABC transporter" evidence="4">
    <location>
        <begin position="10"/>
        <end position="99"/>
    </location>
</feature>
<comment type="caution">
    <text evidence="5">The sequence shown here is derived from an EMBL/GenBank/DDBJ whole genome shotgun (WGS) entry which is preliminary data.</text>
</comment>
<keyword evidence="1" id="KW-0813">Transport</keyword>
<evidence type="ECO:0000313" key="6">
    <source>
        <dbReference type="Proteomes" id="UP000637423"/>
    </source>
</evidence>
<dbReference type="Pfam" id="PF00005">
    <property type="entry name" value="ABC_tran"/>
    <property type="match status" value="1"/>
</dbReference>
<keyword evidence="6" id="KW-1185">Reference proteome</keyword>
<accession>A0A916UJZ8</accession>
<organism evidence="5 6">
    <name type="scientific">Undibacterium terreum</name>
    <dbReference type="NCBI Taxonomy" id="1224302"/>
    <lineage>
        <taxon>Bacteria</taxon>
        <taxon>Pseudomonadati</taxon>
        <taxon>Pseudomonadota</taxon>
        <taxon>Betaproteobacteria</taxon>
        <taxon>Burkholderiales</taxon>
        <taxon>Oxalobacteraceae</taxon>
        <taxon>Undibacterium</taxon>
    </lineage>
</organism>
<keyword evidence="2" id="KW-0547">Nucleotide-binding</keyword>
<evidence type="ECO:0000259" key="4">
    <source>
        <dbReference type="Pfam" id="PF00005"/>
    </source>
</evidence>